<dbReference type="OrthoDB" id="10002384at2759"/>
<gene>
    <name evidence="2" type="ORF">EAI_11380</name>
</gene>
<evidence type="ECO:0000256" key="1">
    <source>
        <dbReference type="SAM" id="MobiDB-lite"/>
    </source>
</evidence>
<name>E2BXE4_HARSA</name>
<evidence type="ECO:0000313" key="3">
    <source>
        <dbReference type="Proteomes" id="UP000008237"/>
    </source>
</evidence>
<accession>E2BXE4</accession>
<feature type="compositionally biased region" description="Basic residues" evidence="1">
    <location>
        <begin position="188"/>
        <end position="206"/>
    </location>
</feature>
<reference evidence="2 3" key="1">
    <citation type="journal article" date="2010" name="Science">
        <title>Genomic comparison of the ants Camponotus floridanus and Harpegnathos saltator.</title>
        <authorList>
            <person name="Bonasio R."/>
            <person name="Zhang G."/>
            <person name="Ye C."/>
            <person name="Mutti N.S."/>
            <person name="Fang X."/>
            <person name="Qin N."/>
            <person name="Donahue G."/>
            <person name="Yang P."/>
            <person name="Li Q."/>
            <person name="Li C."/>
            <person name="Zhang P."/>
            <person name="Huang Z."/>
            <person name="Berger S.L."/>
            <person name="Reinberg D."/>
            <person name="Wang J."/>
            <person name="Liebig J."/>
        </authorList>
    </citation>
    <scope>NUCLEOTIDE SEQUENCE [LARGE SCALE GENOMIC DNA]</scope>
    <source>
        <strain evidence="2 3">R22 G/1</strain>
    </source>
</reference>
<evidence type="ECO:0000313" key="2">
    <source>
        <dbReference type="EMBL" id="EFN79636.1"/>
    </source>
</evidence>
<feature type="region of interest" description="Disordered" evidence="1">
    <location>
        <begin position="183"/>
        <end position="221"/>
    </location>
</feature>
<protein>
    <submittedName>
        <fullName evidence="2">Uncharacterized protein</fullName>
    </submittedName>
</protein>
<dbReference type="InParanoid" id="E2BXE4"/>
<keyword evidence="3" id="KW-1185">Reference proteome</keyword>
<dbReference type="EMBL" id="GL451252">
    <property type="protein sequence ID" value="EFN79636.1"/>
    <property type="molecule type" value="Genomic_DNA"/>
</dbReference>
<proteinExistence type="predicted"/>
<dbReference type="KEGG" id="hst:105187632"/>
<dbReference type="STRING" id="610380.E2BXE4"/>
<dbReference type="OMA" id="YAPRSQF"/>
<organism evidence="3">
    <name type="scientific">Harpegnathos saltator</name>
    <name type="common">Jerdon's jumping ant</name>
    <dbReference type="NCBI Taxonomy" id="610380"/>
    <lineage>
        <taxon>Eukaryota</taxon>
        <taxon>Metazoa</taxon>
        <taxon>Ecdysozoa</taxon>
        <taxon>Arthropoda</taxon>
        <taxon>Hexapoda</taxon>
        <taxon>Insecta</taxon>
        <taxon>Pterygota</taxon>
        <taxon>Neoptera</taxon>
        <taxon>Endopterygota</taxon>
        <taxon>Hymenoptera</taxon>
        <taxon>Apocrita</taxon>
        <taxon>Aculeata</taxon>
        <taxon>Formicoidea</taxon>
        <taxon>Formicidae</taxon>
        <taxon>Ponerinae</taxon>
        <taxon>Ponerini</taxon>
        <taxon>Harpegnathos</taxon>
    </lineage>
</organism>
<dbReference type="AlphaFoldDB" id="E2BXE4"/>
<dbReference type="Proteomes" id="UP000008237">
    <property type="component" value="Unassembled WGS sequence"/>
</dbReference>
<sequence length="401" mass="46541">MTSCVKLTLTSKKPREQYTRFAPRKPVKECYCYLEVNKANLRSSRTRRRTASPSRQCTSNFELRPVKETNDRAVLTSPISCETYRRVRKIDYTPRSQFLRNVQNRICEWQSGGQGDCSQTCPRSLSYHRIMASARIQDIDSDREIQPNAVKCVEGRKSSATPKTPANSIASESDRNIVCTSNKETRTSLRKRSKSMLRKMISKRPTSRSPTQGERMSRSHDHNYRCCCRDEPKSFGDGREKKHSSEYHEQRIRRMHTKCDDDPVDSDALADPIDQEMKDLKRFRAQNYFETHGSSHTLASSRSSGSLEQYLLNERLFPEPVSKIHRQDLVVTMPPCTTTERKRIHYFPKHVVYQEKNVYNTNYRRKRHQSCPLTGHAIDLGILKARPPLNSLALKYQKRAT</sequence>